<feature type="coiled-coil region" evidence="1">
    <location>
        <begin position="33"/>
        <end position="67"/>
    </location>
</feature>
<reference evidence="2" key="1">
    <citation type="submission" date="2020-11" db="EMBL/GenBank/DDBJ databases">
        <authorList>
            <consortium name="DOE Joint Genome Institute"/>
            <person name="Ahrendt S."/>
            <person name="Riley R."/>
            <person name="Andreopoulos W."/>
            <person name="Labutti K."/>
            <person name="Pangilinan J."/>
            <person name="Ruiz-Duenas F.J."/>
            <person name="Barrasa J.M."/>
            <person name="Sanchez-Garcia M."/>
            <person name="Camarero S."/>
            <person name="Miyauchi S."/>
            <person name="Serrano A."/>
            <person name="Linde D."/>
            <person name="Babiker R."/>
            <person name="Drula E."/>
            <person name="Ayuso-Fernandez I."/>
            <person name="Pacheco R."/>
            <person name="Padilla G."/>
            <person name="Ferreira P."/>
            <person name="Barriuso J."/>
            <person name="Kellner H."/>
            <person name="Castanera R."/>
            <person name="Alfaro M."/>
            <person name="Ramirez L."/>
            <person name="Pisabarro A.G."/>
            <person name="Kuo A."/>
            <person name="Tritt A."/>
            <person name="Lipzen A."/>
            <person name="He G."/>
            <person name="Yan M."/>
            <person name="Ng V."/>
            <person name="Cullen D."/>
            <person name="Martin F."/>
            <person name="Rosso M.-N."/>
            <person name="Henrissat B."/>
            <person name="Hibbett D."/>
            <person name="Martinez A.T."/>
            <person name="Grigoriev I.V."/>
        </authorList>
    </citation>
    <scope>NUCLEOTIDE SEQUENCE</scope>
    <source>
        <strain evidence="2">CIRM-BRFM 674</strain>
    </source>
</reference>
<dbReference type="Proteomes" id="UP000807469">
    <property type="component" value="Unassembled WGS sequence"/>
</dbReference>
<dbReference type="AlphaFoldDB" id="A0A9P5YZG9"/>
<evidence type="ECO:0008006" key="4">
    <source>
        <dbReference type="Google" id="ProtNLM"/>
    </source>
</evidence>
<dbReference type="EMBL" id="MU155237">
    <property type="protein sequence ID" value="KAF9478339.1"/>
    <property type="molecule type" value="Genomic_DNA"/>
</dbReference>
<gene>
    <name evidence="2" type="ORF">BDN70DRAFT_880120</name>
</gene>
<proteinExistence type="predicted"/>
<dbReference type="SUPFAM" id="SSF52047">
    <property type="entry name" value="RNI-like"/>
    <property type="match status" value="1"/>
</dbReference>
<dbReference type="OrthoDB" id="3270987at2759"/>
<dbReference type="InterPro" id="IPR032675">
    <property type="entry name" value="LRR_dom_sf"/>
</dbReference>
<keyword evidence="3" id="KW-1185">Reference proteome</keyword>
<name>A0A9P5YZG9_9AGAR</name>
<evidence type="ECO:0000256" key="1">
    <source>
        <dbReference type="SAM" id="Coils"/>
    </source>
</evidence>
<accession>A0A9P5YZG9</accession>
<keyword evidence="1" id="KW-0175">Coiled coil</keyword>
<comment type="caution">
    <text evidence="2">The sequence shown here is derived from an EMBL/GenBank/DDBJ whole genome shotgun (WGS) entry which is preliminary data.</text>
</comment>
<dbReference type="Gene3D" id="3.80.10.10">
    <property type="entry name" value="Ribonuclease Inhibitor"/>
    <property type="match status" value="1"/>
</dbReference>
<evidence type="ECO:0000313" key="3">
    <source>
        <dbReference type="Proteomes" id="UP000807469"/>
    </source>
</evidence>
<organism evidence="2 3">
    <name type="scientific">Pholiota conissans</name>
    <dbReference type="NCBI Taxonomy" id="109636"/>
    <lineage>
        <taxon>Eukaryota</taxon>
        <taxon>Fungi</taxon>
        <taxon>Dikarya</taxon>
        <taxon>Basidiomycota</taxon>
        <taxon>Agaricomycotina</taxon>
        <taxon>Agaricomycetes</taxon>
        <taxon>Agaricomycetidae</taxon>
        <taxon>Agaricales</taxon>
        <taxon>Agaricineae</taxon>
        <taxon>Strophariaceae</taxon>
        <taxon>Pholiota</taxon>
    </lineage>
</organism>
<sequence length="451" mass="52448">MSDYCHYCNYFDDEEEYICDRTNPNVCKPCQKLRELETKIRETRKMLVGLANERQKLKEEANRIHDRIVHRLPFEVVADIFEMCLPQDVMNIDLHRANRYTISAPFILSAVCKLWRTITHSTPQLWKNLLLCGGEGTEEKSYFPLPDTNIVEEWIQRAGAYPLSISLCMRREERSIIRADEPSLTMNIIGILNRHSDRWSQLKYEGPSYLLSYFRNDEDLPQLRQLRIDAFHIYGSLDGDQRTLKLRPSQLNALTLRSLVLDVGAFNWQELEKLDIGPTLLSHCFAILQKGSQLIRCIFRYLSKGEFCFPPPQIIFHQKIQHLEITESPWYKDIIENLACPSLKKLVLSSNRPDTMQVIADFLMRSDCALESFSLETEHMSESDIFLLYQAMPTLQHLCIYASRASSPPIGRILFSSLAEFSITNGKREPLYLPFLNSLKLDEDIQFDLSH</sequence>
<protein>
    <recommendedName>
        <fullName evidence="4">F-box domain-containing protein</fullName>
    </recommendedName>
</protein>
<evidence type="ECO:0000313" key="2">
    <source>
        <dbReference type="EMBL" id="KAF9478339.1"/>
    </source>
</evidence>